<keyword evidence="2" id="KW-1185">Reference proteome</keyword>
<organism evidence="1 2">
    <name type="scientific">Streptococcus dentapri</name>
    <dbReference type="NCBI Taxonomy" id="573564"/>
    <lineage>
        <taxon>Bacteria</taxon>
        <taxon>Bacillati</taxon>
        <taxon>Bacillota</taxon>
        <taxon>Bacilli</taxon>
        <taxon>Lactobacillales</taxon>
        <taxon>Streptococcaceae</taxon>
        <taxon>Streptococcus</taxon>
    </lineage>
</organism>
<gene>
    <name evidence="1" type="ORF">ACFOSE_06535</name>
</gene>
<reference evidence="2" key="1">
    <citation type="journal article" date="2019" name="Int. J. Syst. Evol. Microbiol.">
        <title>The Global Catalogue of Microorganisms (GCM) 10K type strain sequencing project: providing services to taxonomists for standard genome sequencing and annotation.</title>
        <authorList>
            <consortium name="The Broad Institute Genomics Platform"/>
            <consortium name="The Broad Institute Genome Sequencing Center for Infectious Disease"/>
            <person name="Wu L."/>
            <person name="Ma J."/>
        </authorList>
    </citation>
    <scope>NUCLEOTIDE SEQUENCE [LARGE SCALE GENOMIC DNA]</scope>
    <source>
        <strain evidence="2">CCUG 58728</strain>
    </source>
</reference>
<dbReference type="EMBL" id="JBHSAC010000054">
    <property type="protein sequence ID" value="MFC3932422.1"/>
    <property type="molecule type" value="Genomic_DNA"/>
</dbReference>
<name>A0ABV8D2J9_9STRE</name>
<proteinExistence type="predicted"/>
<evidence type="ECO:0000313" key="2">
    <source>
        <dbReference type="Proteomes" id="UP001595901"/>
    </source>
</evidence>
<dbReference type="Proteomes" id="UP001595901">
    <property type="component" value="Unassembled WGS sequence"/>
</dbReference>
<evidence type="ECO:0000313" key="1">
    <source>
        <dbReference type="EMBL" id="MFC3932422.1"/>
    </source>
</evidence>
<protein>
    <submittedName>
        <fullName evidence="1">Uncharacterized protein</fullName>
    </submittedName>
</protein>
<sequence>MVQRIDSKFTHGLDKSFSKTSAINDGKNEYKTDKMTYQKEHTGSYSTPQVNGGYSTGSYTYSTTEHYTLNDLLSNEKSPLKATQEVYQNRVKNLRQQLTEANGYTEEEVKKLK</sequence>
<comment type="caution">
    <text evidence="1">The sequence shown here is derived from an EMBL/GenBank/DDBJ whole genome shotgun (WGS) entry which is preliminary data.</text>
</comment>
<feature type="non-terminal residue" evidence="1">
    <location>
        <position position="113"/>
    </location>
</feature>
<accession>A0ABV8D2J9</accession>